<keyword evidence="4" id="KW-1185">Reference proteome</keyword>
<proteinExistence type="predicted"/>
<feature type="compositionally biased region" description="Low complexity" evidence="1">
    <location>
        <begin position="112"/>
        <end position="122"/>
    </location>
</feature>
<dbReference type="Proteomes" id="UP000256964">
    <property type="component" value="Unassembled WGS sequence"/>
</dbReference>
<evidence type="ECO:0000313" key="3">
    <source>
        <dbReference type="EMBL" id="RDX44224.1"/>
    </source>
</evidence>
<feature type="region of interest" description="Disordered" evidence="1">
    <location>
        <begin position="101"/>
        <end position="146"/>
    </location>
</feature>
<feature type="region of interest" description="Disordered" evidence="1">
    <location>
        <begin position="168"/>
        <end position="209"/>
    </location>
</feature>
<reference evidence="3 4" key="1">
    <citation type="journal article" date="2018" name="Biotechnol. Biofuels">
        <title>Integrative visual omics of the white-rot fungus Polyporus brumalis exposes the biotechnological potential of its oxidative enzymes for delignifying raw plant biomass.</title>
        <authorList>
            <person name="Miyauchi S."/>
            <person name="Rancon A."/>
            <person name="Drula E."/>
            <person name="Hage H."/>
            <person name="Chaduli D."/>
            <person name="Favel A."/>
            <person name="Grisel S."/>
            <person name="Henrissat B."/>
            <person name="Herpoel-Gimbert I."/>
            <person name="Ruiz-Duenas F.J."/>
            <person name="Chevret D."/>
            <person name="Hainaut M."/>
            <person name="Lin J."/>
            <person name="Wang M."/>
            <person name="Pangilinan J."/>
            <person name="Lipzen A."/>
            <person name="Lesage-Meessen L."/>
            <person name="Navarro D."/>
            <person name="Riley R."/>
            <person name="Grigoriev I.V."/>
            <person name="Zhou S."/>
            <person name="Raouche S."/>
            <person name="Rosso M.N."/>
        </authorList>
    </citation>
    <scope>NUCLEOTIDE SEQUENCE [LARGE SCALE GENOMIC DNA]</scope>
    <source>
        <strain evidence="3 4">BRFM 1820</strain>
    </source>
</reference>
<keyword evidence="2" id="KW-0732">Signal</keyword>
<feature type="chain" id="PRO_5016696156" evidence="2">
    <location>
        <begin position="23"/>
        <end position="209"/>
    </location>
</feature>
<organism evidence="3 4">
    <name type="scientific">Lentinus brumalis</name>
    <dbReference type="NCBI Taxonomy" id="2498619"/>
    <lineage>
        <taxon>Eukaryota</taxon>
        <taxon>Fungi</taxon>
        <taxon>Dikarya</taxon>
        <taxon>Basidiomycota</taxon>
        <taxon>Agaricomycotina</taxon>
        <taxon>Agaricomycetes</taxon>
        <taxon>Polyporales</taxon>
        <taxon>Polyporaceae</taxon>
        <taxon>Lentinus</taxon>
    </lineage>
</organism>
<accession>A0A371CVB4</accession>
<dbReference type="OrthoDB" id="10473345at2759"/>
<dbReference type="EMBL" id="KZ857453">
    <property type="protein sequence ID" value="RDX44224.1"/>
    <property type="molecule type" value="Genomic_DNA"/>
</dbReference>
<protein>
    <submittedName>
        <fullName evidence="3">Uncharacterized protein</fullName>
    </submittedName>
</protein>
<evidence type="ECO:0000256" key="1">
    <source>
        <dbReference type="SAM" id="MobiDB-lite"/>
    </source>
</evidence>
<evidence type="ECO:0000313" key="4">
    <source>
        <dbReference type="Proteomes" id="UP000256964"/>
    </source>
</evidence>
<evidence type="ECO:0000256" key="2">
    <source>
        <dbReference type="SAM" id="SignalP"/>
    </source>
</evidence>
<feature type="signal peptide" evidence="2">
    <location>
        <begin position="1"/>
        <end position="22"/>
    </location>
</feature>
<feature type="compositionally biased region" description="Low complexity" evidence="1">
    <location>
        <begin position="198"/>
        <end position="209"/>
    </location>
</feature>
<gene>
    <name evidence="3" type="ORF">OH76DRAFT_1409332</name>
</gene>
<name>A0A371CVB4_9APHY</name>
<dbReference type="AlphaFoldDB" id="A0A371CVB4"/>
<sequence>MSHSSVTHGHGLFVGILPFAHADDVPQSPTERSDTSTTMLDGTEVVNTRTGDHPHYHHCGPGPRPFHSSPTHGHGLFRCPLRSLVTSGLVLSSVTHGHALRSIPSSSSDGEAASPTTPTTPRASRRTTRANSLFSAGPDDGDGALRENKEDLSLGEVLVESVEILFEAEVEKEGPYSQRLGDNRHDEDGQYGTHLSGEAATSESSTEDS</sequence>